<dbReference type="OrthoDB" id="9802649at2"/>
<dbReference type="PANTHER" id="PTHR22916:SF3">
    <property type="entry name" value="UDP-GLCNAC:BETAGAL BETA-1,3-N-ACETYLGLUCOSAMINYLTRANSFERASE-LIKE PROTEIN 1"/>
    <property type="match status" value="1"/>
</dbReference>
<evidence type="ECO:0000313" key="2">
    <source>
        <dbReference type="EMBL" id="MYL26184.1"/>
    </source>
</evidence>
<protein>
    <submittedName>
        <fullName evidence="2">Glycosyltransferase</fullName>
    </submittedName>
</protein>
<dbReference type="CDD" id="cd00761">
    <property type="entry name" value="Glyco_tranf_GTA_type"/>
    <property type="match status" value="1"/>
</dbReference>
<keyword evidence="3" id="KW-1185">Reference proteome</keyword>
<dbReference type="InterPro" id="IPR001173">
    <property type="entry name" value="Glyco_trans_2-like"/>
</dbReference>
<comment type="caution">
    <text evidence="2">The sequence shown here is derived from an EMBL/GenBank/DDBJ whole genome shotgun (WGS) entry which is preliminary data.</text>
</comment>
<dbReference type="EMBL" id="WMEX01000002">
    <property type="protein sequence ID" value="MYL26184.1"/>
    <property type="molecule type" value="Genomic_DNA"/>
</dbReference>
<dbReference type="PANTHER" id="PTHR22916">
    <property type="entry name" value="GLYCOSYLTRANSFERASE"/>
    <property type="match status" value="1"/>
</dbReference>
<evidence type="ECO:0000259" key="1">
    <source>
        <dbReference type="Pfam" id="PF00535"/>
    </source>
</evidence>
<dbReference type="GO" id="GO:0016758">
    <property type="term" value="F:hexosyltransferase activity"/>
    <property type="evidence" value="ECO:0007669"/>
    <property type="project" value="UniProtKB-ARBA"/>
</dbReference>
<dbReference type="InterPro" id="IPR029044">
    <property type="entry name" value="Nucleotide-diphossugar_trans"/>
</dbReference>
<dbReference type="Gene3D" id="3.90.550.10">
    <property type="entry name" value="Spore Coat Polysaccharide Biosynthesis Protein SpsA, Chain A"/>
    <property type="match status" value="1"/>
</dbReference>
<dbReference type="RefSeq" id="WP_160898372.1">
    <property type="nucleotide sequence ID" value="NZ_WMEX01000002.1"/>
</dbReference>
<organism evidence="2 3">
    <name type="scientific">Vreelandella halophila</name>
    <dbReference type="NCBI Taxonomy" id="86177"/>
    <lineage>
        <taxon>Bacteria</taxon>
        <taxon>Pseudomonadati</taxon>
        <taxon>Pseudomonadota</taxon>
        <taxon>Gammaproteobacteria</taxon>
        <taxon>Oceanospirillales</taxon>
        <taxon>Halomonadaceae</taxon>
        <taxon>Vreelandella</taxon>
    </lineage>
</organism>
<sequence length="298" mass="34671">MPPLVSVLIPAYNVAPYIREAVDSIINQTYTNLEIIITNDGSTDDTLKIAQEYTEDPRVKVFSQENQGLSSARNNAIARASGEYIYHFDSDDVLEPSAIEECVDHLVKDDLDIIGFSGAPFIDDSIDFNFKTDRYQRDDTPIMSGQDFIETYIESKTYATSVCLYLSRKNIVTDNNIQFIDRIPHQDETYTFDIFYHARRVKCLSNTYFRRRYRIGSVMTSKKSEVNARALLKVNAYFEQHYYHYPPGQHQIKKLHRRISQVIMKNNLPYSVMEGFDFSIPFKYWLKYLPKRIIAKLG</sequence>
<dbReference type="AlphaFoldDB" id="A0A9X4YAJ8"/>
<name>A0A9X4YAJ8_9GAMM</name>
<accession>A0A9X4YAJ8</accession>
<dbReference type="SUPFAM" id="SSF53448">
    <property type="entry name" value="Nucleotide-diphospho-sugar transferases"/>
    <property type="match status" value="1"/>
</dbReference>
<dbReference type="Proteomes" id="UP000460751">
    <property type="component" value="Unassembled WGS sequence"/>
</dbReference>
<feature type="domain" description="Glycosyltransferase 2-like" evidence="1">
    <location>
        <begin position="6"/>
        <end position="150"/>
    </location>
</feature>
<reference evidence="2 3" key="1">
    <citation type="submission" date="2019-11" db="EMBL/GenBank/DDBJ databases">
        <title>Genome sequences of 17 halophilic strains isolated from different environments.</title>
        <authorList>
            <person name="Furrow R.E."/>
        </authorList>
    </citation>
    <scope>NUCLEOTIDE SEQUENCE [LARGE SCALE GENOMIC DNA]</scope>
    <source>
        <strain evidence="2 3">22507_15_FS</strain>
    </source>
</reference>
<evidence type="ECO:0000313" key="3">
    <source>
        <dbReference type="Proteomes" id="UP000460751"/>
    </source>
</evidence>
<proteinExistence type="predicted"/>
<gene>
    <name evidence="2" type="ORF">GLW01_05185</name>
</gene>
<dbReference type="Pfam" id="PF00535">
    <property type="entry name" value="Glycos_transf_2"/>
    <property type="match status" value="1"/>
</dbReference>